<organism evidence="1 2">
    <name type="scientific">Undibacterium jejuense</name>
    <dbReference type="NCBI Taxonomy" id="1344949"/>
    <lineage>
        <taxon>Bacteria</taxon>
        <taxon>Pseudomonadati</taxon>
        <taxon>Pseudomonadota</taxon>
        <taxon>Betaproteobacteria</taxon>
        <taxon>Burkholderiales</taxon>
        <taxon>Oxalobacteraceae</taxon>
        <taxon>Undibacterium</taxon>
    </lineage>
</organism>
<dbReference type="AlphaFoldDB" id="A0A923KJ00"/>
<dbReference type="EMBL" id="JACOFV010000015">
    <property type="protein sequence ID" value="MBC3863532.1"/>
    <property type="molecule type" value="Genomic_DNA"/>
</dbReference>
<dbReference type="Pfam" id="PF10974">
    <property type="entry name" value="DUF2804"/>
    <property type="match status" value="1"/>
</dbReference>
<keyword evidence="2" id="KW-1185">Reference proteome</keyword>
<comment type="caution">
    <text evidence="1">The sequence shown here is derived from an EMBL/GenBank/DDBJ whole genome shotgun (WGS) entry which is preliminary data.</text>
</comment>
<accession>A0A923KJ00</accession>
<name>A0A923KJ00_9BURK</name>
<protein>
    <submittedName>
        <fullName evidence="1">DUF2804 domain-containing protein</fullName>
    </submittedName>
</protein>
<dbReference type="PANTHER" id="PTHR35868">
    <property type="entry name" value="DUF2804 DOMAIN-CONTAINING PROTEIN-RELATED"/>
    <property type="match status" value="1"/>
</dbReference>
<dbReference type="RefSeq" id="WP_186913476.1">
    <property type="nucleotide sequence ID" value="NZ_JACOFV010000015.1"/>
</dbReference>
<reference evidence="1" key="1">
    <citation type="submission" date="2020-08" db="EMBL/GenBank/DDBJ databases">
        <title>Novel species isolated from subtropical streams in China.</title>
        <authorList>
            <person name="Lu H."/>
        </authorList>
    </citation>
    <scope>NUCLEOTIDE SEQUENCE</scope>
    <source>
        <strain evidence="1">KACC 12607</strain>
    </source>
</reference>
<evidence type="ECO:0000313" key="1">
    <source>
        <dbReference type="EMBL" id="MBC3863532.1"/>
    </source>
</evidence>
<sequence length="336" mass="36360">MSEFFLAPVPQTVLNTQGEVGFGKFSGAIADIDWSGLAAPYQRSALWRAVHHKHWQYLALATADIFCGIAIVDVGWTNTAFAYAFDRKEKKLIASFSQDGLPGLTASINSRPALGATSHFHFLRNRIDFTGGSATGSARLTLVCGDFSIHAQLHEQQAAPALTAIGTVVGGTVHATVKSAGMPMTGEVQAAGRRYSLDDGVASTDHSNGFLARETDWRWASAHGLDVGFNLQSGYFGNNENALWLDGKLISLSAARFDFDPANPLASWHITTDDGLLDVIFQPEGCRREDKNLLIAASRYVQPIGTFSGWVKAHPAAEPRAINNLVGVTEDHFSRW</sequence>
<dbReference type="Proteomes" id="UP000634011">
    <property type="component" value="Unassembled WGS sequence"/>
</dbReference>
<evidence type="ECO:0000313" key="2">
    <source>
        <dbReference type="Proteomes" id="UP000634011"/>
    </source>
</evidence>
<dbReference type="InterPro" id="IPR021243">
    <property type="entry name" value="DUF2804"/>
</dbReference>
<proteinExistence type="predicted"/>
<dbReference type="PANTHER" id="PTHR35868:SF4">
    <property type="entry name" value="DUF2804 DOMAIN-CONTAINING PROTEIN"/>
    <property type="match status" value="1"/>
</dbReference>
<gene>
    <name evidence="1" type="ORF">H8K32_15610</name>
</gene>